<protein>
    <submittedName>
        <fullName evidence="1">BESS domain-containing protein</fullName>
    </submittedName>
</protein>
<sequence>MIFTVTNFCDGNNTNSADENSIDDMVEEFQEKQDTTLPQTAKRTKSKYDKLNYIKRSNDRTAIINSIQSQNEYLLARENTIDDVDIFFKNISMTVKNLPPKGIIEAKLGALTLVSNLQEKYSVVEPTTSSLIKISKPTQPRSVYIIQIEVKQYAQHTQSTPILKLFQSQPDYYDDSSHSNSPSSSFSVSQLLEKNTIQQSASAPVDFLSPNQPRPDCMYSRSQLNFPNSSPTLHIEKRHLNQNPIHGPTMEYQIPFQPQHSVQYDTDPSQSISTGCSPINQYYNIQ</sequence>
<evidence type="ECO:0000313" key="1">
    <source>
        <dbReference type="EMBL" id="KAF0711360.1"/>
    </source>
</evidence>
<dbReference type="EMBL" id="VUJU01011284">
    <property type="protein sequence ID" value="KAF0711360.1"/>
    <property type="molecule type" value="Genomic_DNA"/>
</dbReference>
<keyword evidence="2" id="KW-1185">Reference proteome</keyword>
<comment type="caution">
    <text evidence="1">The sequence shown here is derived from an EMBL/GenBank/DDBJ whole genome shotgun (WGS) entry which is preliminary data.</text>
</comment>
<proteinExistence type="predicted"/>
<dbReference type="Proteomes" id="UP000478052">
    <property type="component" value="Unassembled WGS sequence"/>
</dbReference>
<dbReference type="AlphaFoldDB" id="A0A6G0VVT4"/>
<evidence type="ECO:0000313" key="2">
    <source>
        <dbReference type="Proteomes" id="UP000478052"/>
    </source>
</evidence>
<organism evidence="1 2">
    <name type="scientific">Aphis craccivora</name>
    <name type="common">Cowpea aphid</name>
    <dbReference type="NCBI Taxonomy" id="307492"/>
    <lineage>
        <taxon>Eukaryota</taxon>
        <taxon>Metazoa</taxon>
        <taxon>Ecdysozoa</taxon>
        <taxon>Arthropoda</taxon>
        <taxon>Hexapoda</taxon>
        <taxon>Insecta</taxon>
        <taxon>Pterygota</taxon>
        <taxon>Neoptera</taxon>
        <taxon>Paraneoptera</taxon>
        <taxon>Hemiptera</taxon>
        <taxon>Sternorrhyncha</taxon>
        <taxon>Aphidomorpha</taxon>
        <taxon>Aphidoidea</taxon>
        <taxon>Aphididae</taxon>
        <taxon>Aphidini</taxon>
        <taxon>Aphis</taxon>
        <taxon>Aphis</taxon>
    </lineage>
</organism>
<reference evidence="1 2" key="1">
    <citation type="submission" date="2019-08" db="EMBL/GenBank/DDBJ databases">
        <title>Whole genome of Aphis craccivora.</title>
        <authorList>
            <person name="Voronova N.V."/>
            <person name="Shulinski R.S."/>
            <person name="Bandarenka Y.V."/>
            <person name="Zhorov D.G."/>
            <person name="Warner D."/>
        </authorList>
    </citation>
    <scope>NUCLEOTIDE SEQUENCE [LARGE SCALE GENOMIC DNA]</scope>
    <source>
        <strain evidence="1">180601</strain>
        <tissue evidence="1">Whole Body</tissue>
    </source>
</reference>
<name>A0A6G0VVT4_APHCR</name>
<accession>A0A6G0VVT4</accession>
<gene>
    <name evidence="1" type="ORF">FWK35_00030682</name>
</gene>